<feature type="transmembrane region" description="Helical" evidence="1">
    <location>
        <begin position="6"/>
        <end position="27"/>
    </location>
</feature>
<protein>
    <recommendedName>
        <fullName evidence="4">YesK-like protein</fullName>
    </recommendedName>
</protein>
<evidence type="ECO:0008006" key="4">
    <source>
        <dbReference type="Google" id="ProtNLM"/>
    </source>
</evidence>
<reference evidence="2" key="2">
    <citation type="submission" date="2022-12" db="EMBL/GenBank/DDBJ databases">
        <authorList>
            <person name="Dechsakulwatana C."/>
            <person name="Rungsihiranrut A."/>
            <person name="Muangchinda C."/>
            <person name="Ningthoujam R."/>
            <person name="Klankeo P."/>
            <person name="Pinyakong O."/>
        </authorList>
    </citation>
    <scope>NUCLEOTIDE SEQUENCE</scope>
    <source>
        <strain evidence="2">TL01-2</strain>
    </source>
</reference>
<keyword evidence="1" id="KW-0472">Membrane</keyword>
<evidence type="ECO:0000313" key="2">
    <source>
        <dbReference type="EMBL" id="MDU9693986.1"/>
    </source>
</evidence>
<feature type="transmembrane region" description="Helical" evidence="1">
    <location>
        <begin position="34"/>
        <end position="53"/>
    </location>
</feature>
<dbReference type="AlphaFoldDB" id="A0AAX6NE20"/>
<evidence type="ECO:0000256" key="1">
    <source>
        <dbReference type="SAM" id="Phobius"/>
    </source>
</evidence>
<organism evidence="2 3">
    <name type="scientific">Priestia aryabhattai</name>
    <name type="common">Bacillus aryabhattai</name>
    <dbReference type="NCBI Taxonomy" id="412384"/>
    <lineage>
        <taxon>Bacteria</taxon>
        <taxon>Bacillati</taxon>
        <taxon>Bacillota</taxon>
        <taxon>Bacilli</taxon>
        <taxon>Bacillales</taxon>
        <taxon>Bacillaceae</taxon>
        <taxon>Priestia</taxon>
    </lineage>
</organism>
<proteinExistence type="predicted"/>
<gene>
    <name evidence="2" type="ORF">O0Q50_22655</name>
</gene>
<evidence type="ECO:0000313" key="3">
    <source>
        <dbReference type="Proteomes" id="UP001269400"/>
    </source>
</evidence>
<keyword evidence="1" id="KW-1133">Transmembrane helix</keyword>
<name>A0AAX6NE20_PRIAR</name>
<comment type="caution">
    <text evidence="2">The sequence shown here is derived from an EMBL/GenBank/DDBJ whole genome shotgun (WGS) entry which is preliminary data.</text>
</comment>
<sequence length="87" mass="9288">MGPEQQLLFLGGLFVGIVFFIIVYLVFKRTIKDSGLATIVLGAIGIFFCLPFGFTGMAYSFGAAGIIAAGVITFFVGLTSTKQVNRK</sequence>
<dbReference type="EMBL" id="JAPTGD010000002">
    <property type="protein sequence ID" value="MDU9693986.1"/>
    <property type="molecule type" value="Genomic_DNA"/>
</dbReference>
<feature type="transmembrane region" description="Helical" evidence="1">
    <location>
        <begin position="59"/>
        <end position="78"/>
    </location>
</feature>
<dbReference type="RefSeq" id="WP_316911203.1">
    <property type="nucleotide sequence ID" value="NZ_JAPTGD010000002.1"/>
</dbReference>
<reference evidence="2" key="1">
    <citation type="journal article" date="2022" name="J Environ Chem Eng">
        <title>Biodegradation of petroleum oil using a constructed nonpathogenic and heavy metal-tolerant bacterial consortium isolated from marine sponges.</title>
        <authorList>
            <person name="Dechsakulwatana C."/>
            <person name="Rungsihiranrut A."/>
            <person name="Muangchinda C."/>
            <person name="Ningthoujam R."/>
            <person name="Klankeo P."/>
            <person name="Pinyakong O."/>
        </authorList>
    </citation>
    <scope>NUCLEOTIDE SEQUENCE</scope>
    <source>
        <strain evidence="2">TL01-2</strain>
    </source>
</reference>
<dbReference type="Proteomes" id="UP001269400">
    <property type="component" value="Unassembled WGS sequence"/>
</dbReference>
<keyword evidence="1" id="KW-0812">Transmembrane</keyword>
<accession>A0AAX6NE20</accession>